<evidence type="ECO:0000256" key="4">
    <source>
        <dbReference type="ARBA" id="ARBA00022475"/>
    </source>
</evidence>
<dbReference type="PANTHER" id="PTHR11058:SF22">
    <property type="entry name" value="NADH-QUINONE OXIDOREDUCTASE SUBUNIT A"/>
    <property type="match status" value="1"/>
</dbReference>
<feature type="transmembrane region" description="Helical" evidence="11">
    <location>
        <begin position="94"/>
        <end position="114"/>
    </location>
</feature>
<feature type="transmembrane region" description="Helical" evidence="11">
    <location>
        <begin position="64"/>
        <end position="88"/>
    </location>
</feature>
<dbReference type="Proteomes" id="UP000779809">
    <property type="component" value="Unassembled WGS sequence"/>
</dbReference>
<dbReference type="EMBL" id="JACPNR010000004">
    <property type="protein sequence ID" value="MBI2677732.1"/>
    <property type="molecule type" value="Genomic_DNA"/>
</dbReference>
<comment type="similarity">
    <text evidence="2 11 12">Belongs to the complex I subunit 3 family.</text>
</comment>
<dbReference type="GO" id="GO:0050136">
    <property type="term" value="F:NADH dehydrogenase (quinone) (non-electrogenic) activity"/>
    <property type="evidence" value="ECO:0007669"/>
    <property type="project" value="UniProtKB-UniRule"/>
</dbReference>
<dbReference type="Gene3D" id="1.20.58.1610">
    <property type="entry name" value="NADH:ubiquinone/plastoquinone oxidoreductase, chain 3"/>
    <property type="match status" value="1"/>
</dbReference>
<accession>A0A932A703</accession>
<dbReference type="PANTHER" id="PTHR11058">
    <property type="entry name" value="NADH-UBIQUINONE OXIDOREDUCTASE CHAIN 3"/>
    <property type="match status" value="1"/>
</dbReference>
<evidence type="ECO:0000313" key="13">
    <source>
        <dbReference type="EMBL" id="MBI2677732.1"/>
    </source>
</evidence>
<gene>
    <name evidence="13" type="primary">ndhC</name>
    <name evidence="11" type="synonym">nuoA</name>
    <name evidence="13" type="ORF">HYX28_03020</name>
</gene>
<keyword evidence="11" id="KW-0830">Ubiquinone</keyword>
<feature type="transmembrane region" description="Helical" evidence="11">
    <location>
        <begin position="12"/>
        <end position="34"/>
    </location>
</feature>
<dbReference type="InterPro" id="IPR000440">
    <property type="entry name" value="NADH_UbQ/plastoQ_OxRdtase_su3"/>
</dbReference>
<dbReference type="InterPro" id="IPR038430">
    <property type="entry name" value="NDAH_ubi_oxred_su3_sf"/>
</dbReference>
<dbReference type="Pfam" id="PF00507">
    <property type="entry name" value="Oxidored_q4"/>
    <property type="match status" value="1"/>
</dbReference>
<dbReference type="GO" id="GO:0008137">
    <property type="term" value="F:NADH dehydrogenase (ubiquinone) activity"/>
    <property type="evidence" value="ECO:0007669"/>
    <property type="project" value="InterPro"/>
</dbReference>
<keyword evidence="6 11" id="KW-0874">Quinone</keyword>
<organism evidence="13 14">
    <name type="scientific">Candidatus Korobacter versatilis</name>
    <dbReference type="NCBI Taxonomy" id="658062"/>
    <lineage>
        <taxon>Bacteria</taxon>
        <taxon>Pseudomonadati</taxon>
        <taxon>Acidobacteriota</taxon>
        <taxon>Terriglobia</taxon>
        <taxon>Terriglobales</taxon>
        <taxon>Candidatus Korobacteraceae</taxon>
        <taxon>Candidatus Korobacter</taxon>
    </lineage>
</organism>
<evidence type="ECO:0000256" key="5">
    <source>
        <dbReference type="ARBA" id="ARBA00022692"/>
    </source>
</evidence>
<evidence type="ECO:0000313" key="14">
    <source>
        <dbReference type="Proteomes" id="UP000779809"/>
    </source>
</evidence>
<evidence type="ECO:0000256" key="7">
    <source>
        <dbReference type="ARBA" id="ARBA00022967"/>
    </source>
</evidence>
<evidence type="ECO:0000256" key="1">
    <source>
        <dbReference type="ARBA" id="ARBA00004141"/>
    </source>
</evidence>
<proteinExistence type="inferred from homology"/>
<evidence type="ECO:0000256" key="8">
    <source>
        <dbReference type="ARBA" id="ARBA00022989"/>
    </source>
</evidence>
<evidence type="ECO:0000256" key="9">
    <source>
        <dbReference type="ARBA" id="ARBA00023027"/>
    </source>
</evidence>
<keyword evidence="5 11" id="KW-0812">Transmembrane</keyword>
<comment type="caution">
    <text evidence="13">The sequence shown here is derived from an EMBL/GenBank/DDBJ whole genome shotgun (WGS) entry which is preliminary data.</text>
</comment>
<dbReference type="GO" id="GO:0005886">
    <property type="term" value="C:plasma membrane"/>
    <property type="evidence" value="ECO:0007669"/>
    <property type="project" value="UniProtKB-SubCell"/>
</dbReference>
<name>A0A932A703_9BACT</name>
<comment type="subcellular location">
    <subcellularLocation>
        <location evidence="11 12">Cell membrane</location>
        <topology evidence="11 12">Multi-pass membrane protein</topology>
    </subcellularLocation>
    <subcellularLocation>
        <location evidence="1">Membrane</location>
        <topology evidence="1">Multi-pass membrane protein</topology>
    </subcellularLocation>
</comment>
<comment type="function">
    <text evidence="11">NDH-1 shuttles electrons from NADH, via FMN and iron-sulfur (Fe-S) centers, to quinones in the respiratory chain. The immediate electron acceptor for the enzyme in this species is believed to be ubiquinone. Couples the redox reaction to proton translocation (for every two electrons transferred, four hydrogen ions are translocated across the cytoplasmic membrane), and thus conserves the redox energy in a proton gradient.</text>
</comment>
<reference evidence="13" key="1">
    <citation type="submission" date="2020-07" db="EMBL/GenBank/DDBJ databases">
        <title>Huge and variable diversity of episymbiotic CPR bacteria and DPANN archaea in groundwater ecosystems.</title>
        <authorList>
            <person name="He C.Y."/>
            <person name="Keren R."/>
            <person name="Whittaker M."/>
            <person name="Farag I.F."/>
            <person name="Doudna J."/>
            <person name="Cate J.H.D."/>
            <person name="Banfield J.F."/>
        </authorList>
    </citation>
    <scope>NUCLEOTIDE SEQUENCE</scope>
    <source>
        <strain evidence="13">NC_groundwater_580_Pr5_B-0.1um_64_19</strain>
    </source>
</reference>
<dbReference type="AlphaFoldDB" id="A0A932A703"/>
<dbReference type="EC" id="7.1.1.-" evidence="11"/>
<evidence type="ECO:0000256" key="12">
    <source>
        <dbReference type="RuleBase" id="RU003639"/>
    </source>
</evidence>
<sequence length="141" mass="15975">MPDNYLASYLPLLIQFLLVGAIAGGMVTLSWLIGKHKNTAAKLMPYECGMAPVGDARQRFSVKFYLVAMLFILFDVEAIFLYPWAVIFRELKMFGFWEMLIYVLVVLGGFIYVWKKGVLDWSRADSDQIVALPDRAPAGSR</sequence>
<evidence type="ECO:0000256" key="10">
    <source>
        <dbReference type="ARBA" id="ARBA00023136"/>
    </source>
</evidence>
<evidence type="ECO:0000256" key="2">
    <source>
        <dbReference type="ARBA" id="ARBA00008472"/>
    </source>
</evidence>
<dbReference type="GO" id="GO:0048038">
    <property type="term" value="F:quinone binding"/>
    <property type="evidence" value="ECO:0007669"/>
    <property type="project" value="UniProtKB-KW"/>
</dbReference>
<evidence type="ECO:0000256" key="3">
    <source>
        <dbReference type="ARBA" id="ARBA00022448"/>
    </source>
</evidence>
<evidence type="ECO:0000256" key="6">
    <source>
        <dbReference type="ARBA" id="ARBA00022719"/>
    </source>
</evidence>
<comment type="catalytic activity">
    <reaction evidence="11 12">
        <text>a quinone + NADH + 5 H(+)(in) = a quinol + NAD(+) + 4 H(+)(out)</text>
        <dbReference type="Rhea" id="RHEA:57888"/>
        <dbReference type="ChEBI" id="CHEBI:15378"/>
        <dbReference type="ChEBI" id="CHEBI:24646"/>
        <dbReference type="ChEBI" id="CHEBI:57540"/>
        <dbReference type="ChEBI" id="CHEBI:57945"/>
        <dbReference type="ChEBI" id="CHEBI:132124"/>
    </reaction>
</comment>
<evidence type="ECO:0000256" key="11">
    <source>
        <dbReference type="HAMAP-Rule" id="MF_01394"/>
    </source>
</evidence>
<keyword evidence="8 11" id="KW-1133">Transmembrane helix</keyword>
<keyword evidence="7 11" id="KW-1278">Translocase</keyword>
<keyword evidence="3 11" id="KW-0813">Transport</keyword>
<protein>
    <recommendedName>
        <fullName evidence="11">NADH-quinone oxidoreductase subunit A</fullName>
        <ecNumber evidence="11">7.1.1.-</ecNumber>
    </recommendedName>
    <alternativeName>
        <fullName evidence="11">NADH dehydrogenase I subunit A</fullName>
    </alternativeName>
    <alternativeName>
        <fullName evidence="11">NDH-1 subunit A</fullName>
    </alternativeName>
    <alternativeName>
        <fullName evidence="11">NUO1</fullName>
    </alternativeName>
</protein>
<comment type="subunit">
    <text evidence="11">NDH-1 is composed of 14 different subunits. Subunits NuoA, H, J, K, L, M, N constitute the membrane sector of the complex.</text>
</comment>
<dbReference type="GO" id="GO:0030964">
    <property type="term" value="C:NADH dehydrogenase complex"/>
    <property type="evidence" value="ECO:0007669"/>
    <property type="project" value="TreeGrafter"/>
</dbReference>
<keyword evidence="4 11" id="KW-1003">Cell membrane</keyword>
<keyword evidence="10 11" id="KW-0472">Membrane</keyword>
<keyword evidence="9 11" id="KW-0520">NAD</keyword>
<dbReference type="InterPro" id="IPR023043">
    <property type="entry name" value="NAD(P)H_OxRDtase_bac/plastid"/>
</dbReference>
<dbReference type="HAMAP" id="MF_01394">
    <property type="entry name" value="NDH1_NuoA"/>
    <property type="match status" value="1"/>
</dbReference>